<keyword evidence="4 7" id="KW-0479">Metal-binding</keyword>
<dbReference type="NCBIfam" id="TIGR03413">
    <property type="entry name" value="GSH_gloB"/>
    <property type="match status" value="1"/>
</dbReference>
<organism evidence="9 10">
    <name type="scientific">Thalassovita taeanensis</name>
    <dbReference type="NCBI Taxonomy" id="657014"/>
    <lineage>
        <taxon>Bacteria</taxon>
        <taxon>Pseudomonadati</taxon>
        <taxon>Pseudomonadota</taxon>
        <taxon>Alphaproteobacteria</taxon>
        <taxon>Rhodobacterales</taxon>
        <taxon>Roseobacteraceae</taxon>
        <taxon>Thalassovita</taxon>
    </lineage>
</organism>
<sequence length="255" mass="27010">MPLELVTIPCLSDNYAYLVHDAASGETALIDAPEAGPIAAALSARGWTLSHVLLTHHHWDHVDGLTALLADHPAKVIGAAADAHRLPPLNTAVSEGDTIMIGRETARVIDVSGHTLGHIAFHFPDSKLAFTADSLMALGCGRLFEGTPAQMFDSLSKLAALPADTLICSGHEYTLSNGKFALTIDPDNTALISRMDRVQKARDAGQPTVPSVLADELSTNPFLRGHDPAIQARVGMTGAAPAAVFAEIRKRKDSF</sequence>
<feature type="binding site" evidence="7">
    <location>
        <position position="61"/>
    </location>
    <ligand>
        <name>Zn(2+)</name>
        <dbReference type="ChEBI" id="CHEBI:29105"/>
        <label>2</label>
    </ligand>
</feature>
<evidence type="ECO:0000256" key="5">
    <source>
        <dbReference type="ARBA" id="ARBA00022801"/>
    </source>
</evidence>
<dbReference type="SMART" id="SM00849">
    <property type="entry name" value="Lactamase_B"/>
    <property type="match status" value="1"/>
</dbReference>
<feature type="domain" description="Metallo-beta-lactamase" evidence="8">
    <location>
        <begin position="13"/>
        <end position="171"/>
    </location>
</feature>
<protein>
    <recommendedName>
        <fullName evidence="7">Hydroxyacylglutathione hydrolase</fullName>
        <ecNumber evidence="7">3.1.2.6</ecNumber>
    </recommendedName>
    <alternativeName>
        <fullName evidence="7">Glyoxalase II</fullName>
        <shortName evidence="7">Glx II</shortName>
    </alternativeName>
</protein>
<keyword evidence="5 7" id="KW-0378">Hydrolase</keyword>
<dbReference type="PANTHER" id="PTHR43705">
    <property type="entry name" value="HYDROXYACYLGLUTATHIONE HYDROLASE"/>
    <property type="match status" value="1"/>
</dbReference>
<evidence type="ECO:0000313" key="10">
    <source>
        <dbReference type="Proteomes" id="UP000198634"/>
    </source>
</evidence>
<name>A0A1H9I435_9RHOB</name>
<feature type="binding site" evidence="7">
    <location>
        <position position="56"/>
    </location>
    <ligand>
        <name>Zn(2+)</name>
        <dbReference type="ChEBI" id="CHEBI:29105"/>
        <label>1</label>
    </ligand>
</feature>
<comment type="function">
    <text evidence="7">Thiolesterase that catalyzes the hydrolysis of S-D-lactoyl-glutathione to form glutathione and D-lactic acid.</text>
</comment>
<evidence type="ECO:0000256" key="4">
    <source>
        <dbReference type="ARBA" id="ARBA00022723"/>
    </source>
</evidence>
<evidence type="ECO:0000259" key="8">
    <source>
        <dbReference type="SMART" id="SM00849"/>
    </source>
</evidence>
<dbReference type="Pfam" id="PF16123">
    <property type="entry name" value="HAGH_C"/>
    <property type="match status" value="1"/>
</dbReference>
<dbReference type="AlphaFoldDB" id="A0A1H9I435"/>
<keyword evidence="6 7" id="KW-0862">Zinc</keyword>
<feature type="binding site" evidence="7">
    <location>
        <position position="60"/>
    </location>
    <ligand>
        <name>Zn(2+)</name>
        <dbReference type="ChEBI" id="CHEBI:29105"/>
        <label>2</label>
    </ligand>
</feature>
<evidence type="ECO:0000256" key="2">
    <source>
        <dbReference type="ARBA" id="ARBA00004963"/>
    </source>
</evidence>
<evidence type="ECO:0000256" key="6">
    <source>
        <dbReference type="ARBA" id="ARBA00022833"/>
    </source>
</evidence>
<dbReference type="OrthoDB" id="9802248at2"/>
<comment type="similarity">
    <text evidence="3 7">Belongs to the metallo-beta-lactamase superfamily. Glyoxalase II family.</text>
</comment>
<evidence type="ECO:0000256" key="3">
    <source>
        <dbReference type="ARBA" id="ARBA00006759"/>
    </source>
</evidence>
<dbReference type="InterPro" id="IPR017782">
    <property type="entry name" value="Hydroxyacylglutathione_Hdrlase"/>
</dbReference>
<feature type="binding site" evidence="7">
    <location>
        <position position="133"/>
    </location>
    <ligand>
        <name>Zn(2+)</name>
        <dbReference type="ChEBI" id="CHEBI:29105"/>
        <label>2</label>
    </ligand>
</feature>
<dbReference type="InterPro" id="IPR036866">
    <property type="entry name" value="RibonucZ/Hydroxyglut_hydro"/>
</dbReference>
<feature type="binding site" evidence="7">
    <location>
        <position position="58"/>
    </location>
    <ligand>
        <name>Zn(2+)</name>
        <dbReference type="ChEBI" id="CHEBI:29105"/>
        <label>1</label>
    </ligand>
</feature>
<dbReference type="GO" id="GO:0019243">
    <property type="term" value="P:methylglyoxal catabolic process to D-lactate via S-lactoyl-glutathione"/>
    <property type="evidence" value="ECO:0007669"/>
    <property type="project" value="UniProtKB-UniRule"/>
</dbReference>
<dbReference type="GO" id="GO:0004416">
    <property type="term" value="F:hydroxyacylglutathione hydrolase activity"/>
    <property type="evidence" value="ECO:0007669"/>
    <property type="project" value="UniProtKB-UniRule"/>
</dbReference>
<comment type="cofactor">
    <cofactor evidence="7">
        <name>Zn(2+)</name>
        <dbReference type="ChEBI" id="CHEBI:29105"/>
    </cofactor>
    <text evidence="7">Binds 2 Zn(2+) ions per subunit.</text>
</comment>
<dbReference type="Proteomes" id="UP000198634">
    <property type="component" value="Unassembled WGS sequence"/>
</dbReference>
<dbReference type="InterPro" id="IPR032282">
    <property type="entry name" value="HAGH_C"/>
</dbReference>
<comment type="catalytic activity">
    <reaction evidence="1 7">
        <text>an S-(2-hydroxyacyl)glutathione + H2O = a 2-hydroxy carboxylate + glutathione + H(+)</text>
        <dbReference type="Rhea" id="RHEA:21864"/>
        <dbReference type="ChEBI" id="CHEBI:15377"/>
        <dbReference type="ChEBI" id="CHEBI:15378"/>
        <dbReference type="ChEBI" id="CHEBI:57925"/>
        <dbReference type="ChEBI" id="CHEBI:58896"/>
        <dbReference type="ChEBI" id="CHEBI:71261"/>
        <dbReference type="EC" id="3.1.2.6"/>
    </reaction>
</comment>
<dbReference type="PANTHER" id="PTHR43705:SF1">
    <property type="entry name" value="HYDROXYACYLGLUTATHIONE HYDROLASE GLOB"/>
    <property type="match status" value="1"/>
</dbReference>
<dbReference type="EC" id="3.1.2.6" evidence="7"/>
<dbReference type="HAMAP" id="MF_01374">
    <property type="entry name" value="Glyoxalase_2"/>
    <property type="match status" value="1"/>
</dbReference>
<reference evidence="9 10" key="1">
    <citation type="submission" date="2016-10" db="EMBL/GenBank/DDBJ databases">
        <authorList>
            <person name="de Groot N.N."/>
        </authorList>
    </citation>
    <scope>NUCLEOTIDE SEQUENCE [LARGE SCALE GENOMIC DNA]</scope>
    <source>
        <strain evidence="9 10">DSM 22007</strain>
    </source>
</reference>
<dbReference type="InterPro" id="IPR001279">
    <property type="entry name" value="Metallo-B-lactamas"/>
</dbReference>
<dbReference type="GO" id="GO:0046872">
    <property type="term" value="F:metal ion binding"/>
    <property type="evidence" value="ECO:0007669"/>
    <property type="project" value="UniProtKB-KW"/>
</dbReference>
<dbReference type="EMBL" id="FOEP01000011">
    <property type="protein sequence ID" value="SEQ69298.1"/>
    <property type="molecule type" value="Genomic_DNA"/>
</dbReference>
<comment type="pathway">
    <text evidence="2 7">Secondary metabolite metabolism; methylglyoxal degradation; (R)-lactate from methylglyoxal: step 2/2.</text>
</comment>
<feature type="binding site" evidence="7">
    <location>
        <position position="114"/>
    </location>
    <ligand>
        <name>Zn(2+)</name>
        <dbReference type="ChEBI" id="CHEBI:29105"/>
        <label>1</label>
    </ligand>
</feature>
<dbReference type="InterPro" id="IPR050110">
    <property type="entry name" value="Glyoxalase_II_hydrolase"/>
</dbReference>
<gene>
    <name evidence="7" type="primary">gloB</name>
    <name evidence="9" type="ORF">SAMN04488092_11133</name>
</gene>
<dbReference type="InterPro" id="IPR035680">
    <property type="entry name" value="Clx_II_MBL"/>
</dbReference>
<evidence type="ECO:0000256" key="1">
    <source>
        <dbReference type="ARBA" id="ARBA00001623"/>
    </source>
</evidence>
<proteinExistence type="inferred from homology"/>
<dbReference type="CDD" id="cd07723">
    <property type="entry name" value="hydroxyacylglutathione_hydrolase_MBL-fold"/>
    <property type="match status" value="1"/>
</dbReference>
<dbReference type="UniPathway" id="UPA00619">
    <property type="reaction ID" value="UER00676"/>
</dbReference>
<evidence type="ECO:0000313" key="9">
    <source>
        <dbReference type="EMBL" id="SEQ69298.1"/>
    </source>
</evidence>
<comment type="subunit">
    <text evidence="7">Monomer.</text>
</comment>
<dbReference type="PIRSF" id="PIRSF005457">
    <property type="entry name" value="Glx"/>
    <property type="match status" value="1"/>
</dbReference>
<evidence type="ECO:0000256" key="7">
    <source>
        <dbReference type="HAMAP-Rule" id="MF_01374"/>
    </source>
</evidence>
<dbReference type="Pfam" id="PF00753">
    <property type="entry name" value="Lactamase_B"/>
    <property type="match status" value="1"/>
</dbReference>
<dbReference type="RefSeq" id="WP_090270466.1">
    <property type="nucleotide sequence ID" value="NZ_FOEP01000011.1"/>
</dbReference>
<feature type="binding site" evidence="7">
    <location>
        <position position="133"/>
    </location>
    <ligand>
        <name>Zn(2+)</name>
        <dbReference type="ChEBI" id="CHEBI:29105"/>
        <label>1</label>
    </ligand>
</feature>
<keyword evidence="10" id="KW-1185">Reference proteome</keyword>
<accession>A0A1H9I435</accession>
<feature type="binding site" evidence="7">
    <location>
        <position position="171"/>
    </location>
    <ligand>
        <name>Zn(2+)</name>
        <dbReference type="ChEBI" id="CHEBI:29105"/>
        <label>2</label>
    </ligand>
</feature>
<dbReference type="Gene3D" id="3.60.15.10">
    <property type="entry name" value="Ribonuclease Z/Hydroxyacylglutathione hydrolase-like"/>
    <property type="match status" value="1"/>
</dbReference>
<dbReference type="SUPFAM" id="SSF56281">
    <property type="entry name" value="Metallo-hydrolase/oxidoreductase"/>
    <property type="match status" value="1"/>
</dbReference>
<dbReference type="STRING" id="657014.SAMN04488092_11133"/>